<proteinExistence type="predicted"/>
<evidence type="ECO:0000313" key="2">
    <source>
        <dbReference type="Proteomes" id="UP001209317"/>
    </source>
</evidence>
<comment type="caution">
    <text evidence="1">The sequence shown here is derived from an EMBL/GenBank/DDBJ whole genome shotgun (WGS) entry which is preliminary data.</text>
</comment>
<dbReference type="RefSeq" id="WP_263038989.1">
    <property type="nucleotide sequence ID" value="NZ_JAOTPL010000032.1"/>
</dbReference>
<dbReference type="EMBL" id="JAOTPL010000032">
    <property type="protein sequence ID" value="MCU7695502.1"/>
    <property type="molecule type" value="Genomic_DNA"/>
</dbReference>
<name>A0AAE3LL03_9BACT</name>
<sequence>MTKFIYLLIVFSTLFGSKLYASHPEAKFGTYGIQKCETLNEYQKYIGETVKYLPTDPPSYTDKQEFKGSFDKEYIISEIKGDNKKMVFVLKEKNGKAKVKMTVNNQDELYSFGKYTFCITKDYSIPLFLVDKFNKDKPSLLGRKFTNPKVKAEYEVTDALMTSQKSSYSFSAKYPTLHFVVKNSITGEKITVPAETAEHDAFIKDLSGKYISTLVKVEKPADSRVRYGKTKTVELDGITKYNYADDYIDILIFGTSQEFKFLLKNVSQNSLKVVWNEAVFVDFNGSSSKVMHVGTKYSQKNDDQPSSILIKDASIDDIAVPTVNIRYSDALKEWVTDPMYPSKPAEIPGEVKLMLPIQVKDVTNEYVFVFKVDWIYNNPELLK</sequence>
<keyword evidence="2" id="KW-1185">Reference proteome</keyword>
<protein>
    <submittedName>
        <fullName evidence="1">Uncharacterized protein</fullName>
    </submittedName>
</protein>
<accession>A0AAE3LL03</accession>
<reference evidence="1" key="1">
    <citation type="submission" date="2022-10" db="EMBL/GenBank/DDBJ databases">
        <authorList>
            <person name="Kim H.S."/>
            <person name="Kim J.-S."/>
            <person name="Suh M.K."/>
            <person name="Eom M.K."/>
            <person name="Lee J.-S."/>
        </authorList>
    </citation>
    <scope>NUCLEOTIDE SEQUENCE</scope>
    <source>
        <strain evidence="1">LIP-5</strain>
    </source>
</reference>
<evidence type="ECO:0000313" key="1">
    <source>
        <dbReference type="EMBL" id="MCU7695502.1"/>
    </source>
</evidence>
<dbReference type="AlphaFoldDB" id="A0AAE3LL03"/>
<dbReference type="Proteomes" id="UP001209317">
    <property type="component" value="Unassembled WGS sequence"/>
</dbReference>
<gene>
    <name evidence="1" type="ORF">OD355_13335</name>
</gene>
<organism evidence="1 2">
    <name type="scientific">Haoranjiania flava</name>
    <dbReference type="NCBI Taxonomy" id="1856322"/>
    <lineage>
        <taxon>Bacteria</taxon>
        <taxon>Pseudomonadati</taxon>
        <taxon>Bacteroidota</taxon>
        <taxon>Chitinophagia</taxon>
        <taxon>Chitinophagales</taxon>
        <taxon>Chitinophagaceae</taxon>
        <taxon>Haoranjiania</taxon>
    </lineage>
</organism>